<dbReference type="SMART" id="SM00862">
    <property type="entry name" value="Trans_reg_C"/>
    <property type="match status" value="1"/>
</dbReference>
<gene>
    <name evidence="8" type="ORF">CLV28_2229</name>
</gene>
<sequence length="244" mass="26023">MHPETRMTTLTTRRPRTTARSSTTHTSTTHTSTAHSTTAHPTAAHTAAARATNLPAAADRATAPPAHSSPRSGFLLYVGSPDTPEGATATELAGLAETLRDLARDELPGAETYTSLAFADAPAHEAGTAESIDAFRARLAALTPVPRVEIDTTARTVRVDGAERTLTARELRLLTHLAEHSRRVVTRAELLAVVWGGETLQAGTRTLDVHVRRLREKLGLSTIRTVRGVGYGLDPHTEVVLQAA</sequence>
<keyword evidence="4" id="KW-0804">Transcription</keyword>
<evidence type="ECO:0000259" key="7">
    <source>
        <dbReference type="PROSITE" id="PS51755"/>
    </source>
</evidence>
<dbReference type="GO" id="GO:0000156">
    <property type="term" value="F:phosphorelay response regulator activity"/>
    <property type="evidence" value="ECO:0007669"/>
    <property type="project" value="TreeGrafter"/>
</dbReference>
<feature type="region of interest" description="Disordered" evidence="6">
    <location>
        <begin position="1"/>
        <end position="48"/>
    </location>
</feature>
<dbReference type="PANTHER" id="PTHR48111:SF4">
    <property type="entry name" value="DNA-BINDING DUAL TRANSCRIPTIONAL REGULATOR OMPR"/>
    <property type="match status" value="1"/>
</dbReference>
<evidence type="ECO:0000256" key="5">
    <source>
        <dbReference type="PROSITE-ProRule" id="PRU01091"/>
    </source>
</evidence>
<evidence type="ECO:0000256" key="4">
    <source>
        <dbReference type="ARBA" id="ARBA00023163"/>
    </source>
</evidence>
<dbReference type="EMBL" id="PGFE01000003">
    <property type="protein sequence ID" value="PJJ70394.1"/>
    <property type="molecule type" value="Genomic_DNA"/>
</dbReference>
<keyword evidence="1" id="KW-0597">Phosphoprotein</keyword>
<dbReference type="AlphaFoldDB" id="A0A2M9CEP3"/>
<dbReference type="PROSITE" id="PS51755">
    <property type="entry name" value="OMPR_PHOB"/>
    <property type="match status" value="1"/>
</dbReference>
<keyword evidence="9" id="KW-1185">Reference proteome</keyword>
<keyword evidence="2" id="KW-0805">Transcription regulation</keyword>
<keyword evidence="3 5" id="KW-0238">DNA-binding</keyword>
<dbReference type="GO" id="GO:0005829">
    <property type="term" value="C:cytosol"/>
    <property type="evidence" value="ECO:0007669"/>
    <property type="project" value="TreeGrafter"/>
</dbReference>
<feature type="compositionally biased region" description="Low complexity" evidence="6">
    <location>
        <begin position="8"/>
        <end position="48"/>
    </location>
</feature>
<dbReference type="GO" id="GO:0006355">
    <property type="term" value="P:regulation of DNA-templated transcription"/>
    <property type="evidence" value="ECO:0007669"/>
    <property type="project" value="InterPro"/>
</dbReference>
<dbReference type="GO" id="GO:0000976">
    <property type="term" value="F:transcription cis-regulatory region binding"/>
    <property type="evidence" value="ECO:0007669"/>
    <property type="project" value="TreeGrafter"/>
</dbReference>
<evidence type="ECO:0000256" key="3">
    <source>
        <dbReference type="ARBA" id="ARBA00023125"/>
    </source>
</evidence>
<accession>A0A2M9CEP3</accession>
<dbReference type="InterPro" id="IPR039420">
    <property type="entry name" value="WalR-like"/>
</dbReference>
<proteinExistence type="predicted"/>
<protein>
    <submittedName>
        <fullName evidence="8">Transcriptional regulator</fullName>
    </submittedName>
</protein>
<dbReference type="Proteomes" id="UP000231693">
    <property type="component" value="Unassembled WGS sequence"/>
</dbReference>
<dbReference type="InterPro" id="IPR001867">
    <property type="entry name" value="OmpR/PhoB-type_DNA-bd"/>
</dbReference>
<dbReference type="GO" id="GO:0032993">
    <property type="term" value="C:protein-DNA complex"/>
    <property type="evidence" value="ECO:0007669"/>
    <property type="project" value="TreeGrafter"/>
</dbReference>
<dbReference type="InterPro" id="IPR036388">
    <property type="entry name" value="WH-like_DNA-bd_sf"/>
</dbReference>
<organism evidence="8 9">
    <name type="scientific">Sediminihabitans luteus</name>
    <dbReference type="NCBI Taxonomy" id="1138585"/>
    <lineage>
        <taxon>Bacteria</taxon>
        <taxon>Bacillati</taxon>
        <taxon>Actinomycetota</taxon>
        <taxon>Actinomycetes</taxon>
        <taxon>Micrococcales</taxon>
        <taxon>Cellulomonadaceae</taxon>
        <taxon>Sediminihabitans</taxon>
    </lineage>
</organism>
<feature type="DNA-binding region" description="OmpR/PhoB-type" evidence="5">
    <location>
        <begin position="140"/>
        <end position="235"/>
    </location>
</feature>
<reference evidence="8 9" key="1">
    <citation type="submission" date="2017-11" db="EMBL/GenBank/DDBJ databases">
        <title>Genomic Encyclopedia of Archaeal and Bacterial Type Strains, Phase II (KMG-II): From Individual Species to Whole Genera.</title>
        <authorList>
            <person name="Goeker M."/>
        </authorList>
    </citation>
    <scope>NUCLEOTIDE SEQUENCE [LARGE SCALE GENOMIC DNA]</scope>
    <source>
        <strain evidence="8 9">DSM 25478</strain>
    </source>
</reference>
<dbReference type="SUPFAM" id="SSF46894">
    <property type="entry name" value="C-terminal effector domain of the bipartite response regulators"/>
    <property type="match status" value="1"/>
</dbReference>
<dbReference type="Pfam" id="PF00486">
    <property type="entry name" value="Trans_reg_C"/>
    <property type="match status" value="1"/>
</dbReference>
<dbReference type="CDD" id="cd00383">
    <property type="entry name" value="trans_reg_C"/>
    <property type="match status" value="1"/>
</dbReference>
<evidence type="ECO:0000313" key="9">
    <source>
        <dbReference type="Proteomes" id="UP000231693"/>
    </source>
</evidence>
<evidence type="ECO:0000313" key="8">
    <source>
        <dbReference type="EMBL" id="PJJ70394.1"/>
    </source>
</evidence>
<comment type="caution">
    <text evidence="8">The sequence shown here is derived from an EMBL/GenBank/DDBJ whole genome shotgun (WGS) entry which is preliminary data.</text>
</comment>
<name>A0A2M9CEP3_9CELL</name>
<evidence type="ECO:0000256" key="2">
    <source>
        <dbReference type="ARBA" id="ARBA00023015"/>
    </source>
</evidence>
<feature type="domain" description="OmpR/PhoB-type" evidence="7">
    <location>
        <begin position="140"/>
        <end position="235"/>
    </location>
</feature>
<dbReference type="InterPro" id="IPR016032">
    <property type="entry name" value="Sig_transdc_resp-reg_C-effctor"/>
</dbReference>
<evidence type="ECO:0000256" key="6">
    <source>
        <dbReference type="SAM" id="MobiDB-lite"/>
    </source>
</evidence>
<dbReference type="PANTHER" id="PTHR48111">
    <property type="entry name" value="REGULATOR OF RPOS"/>
    <property type="match status" value="1"/>
</dbReference>
<dbReference type="Gene3D" id="1.10.10.10">
    <property type="entry name" value="Winged helix-like DNA-binding domain superfamily/Winged helix DNA-binding domain"/>
    <property type="match status" value="1"/>
</dbReference>
<evidence type="ECO:0000256" key="1">
    <source>
        <dbReference type="ARBA" id="ARBA00022553"/>
    </source>
</evidence>